<dbReference type="GO" id="GO:0030288">
    <property type="term" value="C:outer membrane-bounded periplasmic space"/>
    <property type="evidence" value="ECO:0007669"/>
    <property type="project" value="TreeGrafter"/>
</dbReference>
<proteinExistence type="predicted"/>
<keyword evidence="5" id="KW-0762">Sugar transport</keyword>
<dbReference type="CDD" id="cd01536">
    <property type="entry name" value="PBP1_ABC_sugar_binding-like"/>
    <property type="match status" value="1"/>
</dbReference>
<protein>
    <submittedName>
        <fullName evidence="5">ABC-type sugar transport system, substrate-binding protein, contains N-terminal xre family HTH domain</fullName>
    </submittedName>
</protein>
<dbReference type="InterPro" id="IPR028082">
    <property type="entry name" value="Peripla_BP_I"/>
</dbReference>
<dbReference type="InterPro" id="IPR025997">
    <property type="entry name" value="SBP_2_dom"/>
</dbReference>
<dbReference type="EMBL" id="FOZC01000010">
    <property type="protein sequence ID" value="SFR81686.1"/>
    <property type="molecule type" value="Genomic_DNA"/>
</dbReference>
<evidence type="ECO:0000313" key="5">
    <source>
        <dbReference type="EMBL" id="SFR81686.1"/>
    </source>
</evidence>
<evidence type="ECO:0000256" key="2">
    <source>
        <dbReference type="SAM" id="MobiDB-lite"/>
    </source>
</evidence>
<evidence type="ECO:0000256" key="3">
    <source>
        <dbReference type="SAM" id="SignalP"/>
    </source>
</evidence>
<name>A0A1I6JRS9_9FIRM</name>
<accession>A0A1I6JRS9</accession>
<dbReference type="AlphaFoldDB" id="A0A1I6JRS9"/>
<keyword evidence="5" id="KW-0813">Transport</keyword>
<dbReference type="PANTHER" id="PTHR30036">
    <property type="entry name" value="D-XYLOSE-BINDING PERIPLASMIC PROTEIN"/>
    <property type="match status" value="1"/>
</dbReference>
<feature type="region of interest" description="Disordered" evidence="2">
    <location>
        <begin position="25"/>
        <end position="48"/>
    </location>
</feature>
<gene>
    <name evidence="5" type="ORF">SAMN02910262_01856</name>
</gene>
<feature type="domain" description="Periplasmic binding protein" evidence="4">
    <location>
        <begin position="72"/>
        <end position="336"/>
    </location>
</feature>
<feature type="signal peptide" evidence="3">
    <location>
        <begin position="1"/>
        <end position="21"/>
    </location>
</feature>
<evidence type="ECO:0000313" key="6">
    <source>
        <dbReference type="Proteomes" id="UP000214760"/>
    </source>
</evidence>
<dbReference type="InterPro" id="IPR050555">
    <property type="entry name" value="Bact_Solute-Bind_Prot2"/>
</dbReference>
<dbReference type="Pfam" id="PF13407">
    <property type="entry name" value="Peripla_BP_4"/>
    <property type="match status" value="1"/>
</dbReference>
<dbReference type="PROSITE" id="PS51257">
    <property type="entry name" value="PROKAR_LIPOPROTEIN"/>
    <property type="match status" value="1"/>
</dbReference>
<dbReference type="GO" id="GO:0030246">
    <property type="term" value="F:carbohydrate binding"/>
    <property type="evidence" value="ECO:0007669"/>
    <property type="project" value="TreeGrafter"/>
</dbReference>
<comment type="subcellular location">
    <subcellularLocation>
        <location evidence="1">Cell envelope</location>
    </subcellularLocation>
</comment>
<organism evidence="5 6">
    <name type="scientific">[Clostridium] aminophilum</name>
    <dbReference type="NCBI Taxonomy" id="1526"/>
    <lineage>
        <taxon>Bacteria</taxon>
        <taxon>Bacillati</taxon>
        <taxon>Bacillota</taxon>
        <taxon>Clostridia</taxon>
        <taxon>Lachnospirales</taxon>
        <taxon>Lachnospiraceae</taxon>
    </lineage>
</organism>
<evidence type="ECO:0000256" key="1">
    <source>
        <dbReference type="ARBA" id="ARBA00004196"/>
    </source>
</evidence>
<dbReference type="Gene3D" id="3.40.50.2300">
    <property type="match status" value="2"/>
</dbReference>
<reference evidence="5 6" key="1">
    <citation type="submission" date="2016-10" db="EMBL/GenBank/DDBJ databases">
        <authorList>
            <person name="de Groot N.N."/>
        </authorList>
    </citation>
    <scope>NUCLEOTIDE SEQUENCE [LARGE SCALE GENOMIC DNA]</scope>
    <source>
        <strain evidence="5 6">F</strain>
    </source>
</reference>
<keyword evidence="3" id="KW-0732">Signal</keyword>
<dbReference type="SUPFAM" id="SSF53822">
    <property type="entry name" value="Periplasmic binding protein-like I"/>
    <property type="match status" value="1"/>
</dbReference>
<feature type="chain" id="PRO_5039713117" evidence="3">
    <location>
        <begin position="22"/>
        <end position="370"/>
    </location>
</feature>
<evidence type="ECO:0000259" key="4">
    <source>
        <dbReference type="Pfam" id="PF13407"/>
    </source>
</evidence>
<feature type="compositionally biased region" description="Polar residues" evidence="2">
    <location>
        <begin position="25"/>
        <end position="40"/>
    </location>
</feature>
<dbReference type="RefSeq" id="WP_031473463.1">
    <property type="nucleotide sequence ID" value="NZ_FOZC01000010.1"/>
</dbReference>
<sequence>MKKVLSIGLALVTALSLCACGQQSGATSQTGNAGSPTQDMAETKATEKAQKGELKHVKMGLAMQSLQAAAFHAWADYLQQRLDYEAANRGYEVELITTNADNDVTKQANDIRDLIAAGCEVIFCPCLDSQAILQSVKEVHDAGRIYVSYCREVSHDATGDQVPDLTVNFASEDQAYYGMVDLFDMMKAEGVEPVKIIDCYGDKTDENAHNREKGLQRALKDYGFENVPLVEVECGHWEPDVCGQNLEPVLAANPDANVMYSSSDFLNSGIQTAMENAGMWHKHGEEGHVYFSASDMYPLGIQHLREGYMDTAVDQGCYNFAVHAAEGAFDLLEGKKVEQVQLVLGTRATINDIEKILKEIPLWGNDYADY</sequence>
<dbReference type="Proteomes" id="UP000214760">
    <property type="component" value="Unassembled WGS sequence"/>
</dbReference>